<dbReference type="AlphaFoldDB" id="A0A6A5YW42"/>
<name>A0A6A5YW42_9PLEO</name>
<evidence type="ECO:0000256" key="1">
    <source>
        <dbReference type="ARBA" id="ARBA00004613"/>
    </source>
</evidence>
<dbReference type="InterPro" id="IPR032382">
    <property type="entry name" value="AltA1"/>
</dbReference>
<dbReference type="EMBL" id="ML977336">
    <property type="protein sequence ID" value="KAF2111004.1"/>
    <property type="molecule type" value="Genomic_DNA"/>
</dbReference>
<accession>A0A6A5YW42</accession>
<dbReference type="GO" id="GO:0005576">
    <property type="term" value="C:extracellular region"/>
    <property type="evidence" value="ECO:0007669"/>
    <property type="project" value="UniProtKB-SubCell"/>
</dbReference>
<evidence type="ECO:0000256" key="4">
    <source>
        <dbReference type="ARBA" id="ARBA00023157"/>
    </source>
</evidence>
<dbReference type="Proteomes" id="UP000799770">
    <property type="component" value="Unassembled WGS sequence"/>
</dbReference>
<comment type="subcellular location">
    <subcellularLocation>
        <location evidence="1">Secreted</location>
    </subcellularLocation>
</comment>
<dbReference type="Pfam" id="PF16541">
    <property type="entry name" value="AltA1"/>
    <property type="match status" value="1"/>
</dbReference>
<proteinExistence type="predicted"/>
<keyword evidence="4" id="KW-1015">Disulfide bond</keyword>
<evidence type="ECO:0000313" key="8">
    <source>
        <dbReference type="Proteomes" id="UP000799770"/>
    </source>
</evidence>
<keyword evidence="8" id="KW-1185">Reference proteome</keyword>
<reference evidence="7" key="1">
    <citation type="journal article" date="2020" name="Stud. Mycol.">
        <title>101 Dothideomycetes genomes: a test case for predicting lifestyles and emergence of pathogens.</title>
        <authorList>
            <person name="Haridas S."/>
            <person name="Albert R."/>
            <person name="Binder M."/>
            <person name="Bloem J."/>
            <person name="Labutti K."/>
            <person name="Salamov A."/>
            <person name="Andreopoulos B."/>
            <person name="Baker S."/>
            <person name="Barry K."/>
            <person name="Bills G."/>
            <person name="Bluhm B."/>
            <person name="Cannon C."/>
            <person name="Castanera R."/>
            <person name="Culley D."/>
            <person name="Daum C."/>
            <person name="Ezra D."/>
            <person name="Gonzalez J."/>
            <person name="Henrissat B."/>
            <person name="Kuo A."/>
            <person name="Liang C."/>
            <person name="Lipzen A."/>
            <person name="Lutzoni F."/>
            <person name="Magnuson J."/>
            <person name="Mondo S."/>
            <person name="Nolan M."/>
            <person name="Ohm R."/>
            <person name="Pangilinan J."/>
            <person name="Park H.-J."/>
            <person name="Ramirez L."/>
            <person name="Alfaro M."/>
            <person name="Sun H."/>
            <person name="Tritt A."/>
            <person name="Yoshinaga Y."/>
            <person name="Zwiers L.-H."/>
            <person name="Turgeon B."/>
            <person name="Goodwin S."/>
            <person name="Spatafora J."/>
            <person name="Crous P."/>
            <person name="Grigoriev I."/>
        </authorList>
    </citation>
    <scope>NUCLEOTIDE SEQUENCE</scope>
    <source>
        <strain evidence="7">CBS 627.86</strain>
    </source>
</reference>
<keyword evidence="3 5" id="KW-0732">Signal</keyword>
<evidence type="ECO:0000256" key="5">
    <source>
        <dbReference type="SAM" id="SignalP"/>
    </source>
</evidence>
<feature type="chain" id="PRO_5025611574" description="AA1-like domain-containing protein" evidence="5">
    <location>
        <begin position="22"/>
        <end position="177"/>
    </location>
</feature>
<evidence type="ECO:0000259" key="6">
    <source>
        <dbReference type="Pfam" id="PF16541"/>
    </source>
</evidence>
<evidence type="ECO:0000256" key="3">
    <source>
        <dbReference type="ARBA" id="ARBA00022729"/>
    </source>
</evidence>
<protein>
    <recommendedName>
        <fullName evidence="6">AA1-like domain-containing protein</fullName>
    </recommendedName>
</protein>
<organism evidence="7 8">
    <name type="scientific">Lophiotrema nucula</name>
    <dbReference type="NCBI Taxonomy" id="690887"/>
    <lineage>
        <taxon>Eukaryota</taxon>
        <taxon>Fungi</taxon>
        <taxon>Dikarya</taxon>
        <taxon>Ascomycota</taxon>
        <taxon>Pezizomycotina</taxon>
        <taxon>Dothideomycetes</taxon>
        <taxon>Pleosporomycetidae</taxon>
        <taxon>Pleosporales</taxon>
        <taxon>Lophiotremataceae</taxon>
        <taxon>Lophiotrema</taxon>
    </lineage>
</organism>
<dbReference type="OrthoDB" id="3539798at2759"/>
<sequence length="177" mass="19306">MFATKAIFALLPFAFTQISQGAPSPATLTLSEILYHQSEVYSTPAHLATYGGYIDFNLTNSNPAVPGIIHCSAVGMHLTEMFFGEFNYTCASPAGVATNFTYDRPTNGFTLNQTWSEDGRKAYLASGQGSTDLSCKYTSWTNSNWTMGQLYHTENVDCAPGQLVITPEITEISGTYH</sequence>
<evidence type="ECO:0000256" key="2">
    <source>
        <dbReference type="ARBA" id="ARBA00022525"/>
    </source>
</evidence>
<evidence type="ECO:0000313" key="7">
    <source>
        <dbReference type="EMBL" id="KAF2111004.1"/>
    </source>
</evidence>
<gene>
    <name evidence="7" type="ORF">BDV96DRAFT_194255</name>
</gene>
<feature type="signal peptide" evidence="5">
    <location>
        <begin position="1"/>
        <end position="21"/>
    </location>
</feature>
<keyword evidence="2" id="KW-0964">Secreted</keyword>
<feature type="domain" description="AA1-like" evidence="6">
    <location>
        <begin position="41"/>
        <end position="158"/>
    </location>
</feature>